<dbReference type="Proteomes" id="UP000023152">
    <property type="component" value="Unassembled WGS sequence"/>
</dbReference>
<feature type="region of interest" description="Disordered" evidence="1">
    <location>
        <begin position="134"/>
        <end position="315"/>
    </location>
</feature>
<reference evidence="3 4" key="1">
    <citation type="journal article" date="2013" name="Curr. Biol.">
        <title>The Genome of the Foraminiferan Reticulomyxa filosa.</title>
        <authorList>
            <person name="Glockner G."/>
            <person name="Hulsmann N."/>
            <person name="Schleicher M."/>
            <person name="Noegel A.A."/>
            <person name="Eichinger L."/>
            <person name="Gallinger C."/>
            <person name="Pawlowski J."/>
            <person name="Sierra R."/>
            <person name="Euteneuer U."/>
            <person name="Pillet L."/>
            <person name="Moustafa A."/>
            <person name="Platzer M."/>
            <person name="Groth M."/>
            <person name="Szafranski K."/>
            <person name="Schliwa M."/>
        </authorList>
    </citation>
    <scope>NUCLEOTIDE SEQUENCE [LARGE SCALE GENOMIC DNA]</scope>
</reference>
<name>X6M7M8_RETFI</name>
<keyword evidence="4" id="KW-1185">Reference proteome</keyword>
<feature type="non-terminal residue" evidence="3">
    <location>
        <position position="1"/>
    </location>
</feature>
<keyword evidence="2" id="KW-0472">Membrane</keyword>
<feature type="compositionally biased region" description="Basic and acidic residues" evidence="1">
    <location>
        <begin position="213"/>
        <end position="229"/>
    </location>
</feature>
<evidence type="ECO:0000313" key="3">
    <source>
        <dbReference type="EMBL" id="ETO09452.1"/>
    </source>
</evidence>
<keyword evidence="2" id="KW-1133">Transmembrane helix</keyword>
<feature type="compositionally biased region" description="Basic and acidic residues" evidence="1">
    <location>
        <begin position="157"/>
        <end position="178"/>
    </location>
</feature>
<dbReference type="Gene3D" id="1.25.10.10">
    <property type="entry name" value="Leucine-rich Repeat Variant"/>
    <property type="match status" value="1"/>
</dbReference>
<evidence type="ECO:0000256" key="1">
    <source>
        <dbReference type="SAM" id="MobiDB-lite"/>
    </source>
</evidence>
<accession>X6M7M8</accession>
<feature type="transmembrane region" description="Helical" evidence="2">
    <location>
        <begin position="79"/>
        <end position="102"/>
    </location>
</feature>
<dbReference type="InterPro" id="IPR011989">
    <property type="entry name" value="ARM-like"/>
</dbReference>
<organism evidence="3 4">
    <name type="scientific">Reticulomyxa filosa</name>
    <dbReference type="NCBI Taxonomy" id="46433"/>
    <lineage>
        <taxon>Eukaryota</taxon>
        <taxon>Sar</taxon>
        <taxon>Rhizaria</taxon>
        <taxon>Retaria</taxon>
        <taxon>Foraminifera</taxon>
        <taxon>Monothalamids</taxon>
        <taxon>Reticulomyxidae</taxon>
        <taxon>Reticulomyxa</taxon>
    </lineage>
</organism>
<evidence type="ECO:0000256" key="2">
    <source>
        <dbReference type="SAM" id="Phobius"/>
    </source>
</evidence>
<keyword evidence="2" id="KW-0812">Transmembrane</keyword>
<feature type="compositionally biased region" description="Polar residues" evidence="1">
    <location>
        <begin position="201"/>
        <end position="212"/>
    </location>
</feature>
<comment type="caution">
    <text evidence="3">The sequence shown here is derived from an EMBL/GenBank/DDBJ whole genome shotgun (WGS) entry which is preliminary data.</text>
</comment>
<protein>
    <submittedName>
        <fullName evidence="3">Uncharacterized protein</fullName>
    </submittedName>
</protein>
<dbReference type="EMBL" id="ASPP01024057">
    <property type="protein sequence ID" value="ETO09452.1"/>
    <property type="molecule type" value="Genomic_DNA"/>
</dbReference>
<proteinExistence type="predicted"/>
<feature type="compositionally biased region" description="Low complexity" evidence="1">
    <location>
        <begin position="303"/>
        <end position="312"/>
    </location>
</feature>
<sequence length="354" mass="40548">RFLPKLLTYADDRISNVRFALARFLSTDLLKNEKYVNREDVKECVKKLKNEKEDIEVMRFFSSDTESMSLCNNTKKIKLYIHIHIHIHIYIYIYVYILIYLYEHITMSFILFTKHIIVRSVEIFLQRQQQVDSTVADTAPKPLDSESSDDSGADSTSEDRPETEKEVATGKGGGEREVVNTNDNNGNNDKDNNETKETDKSNPSSATEVSSNDVKETKQEEIDRKEEPTTQHVEQTGSVPLQAHATVEASQESTHNPVAAYPSETTSNEEEEDTTEYTRTHQPTPFQLPRLDDSDFGLPQDISTQQQSETTSKTNDIDQVAQMSENQDHFDTHQQHEQVCLVCFLSFSSRHKNK</sequence>
<feature type="compositionally biased region" description="Basic and acidic residues" evidence="1">
    <location>
        <begin position="188"/>
        <end position="200"/>
    </location>
</feature>
<dbReference type="AlphaFoldDB" id="X6M7M8"/>
<gene>
    <name evidence="3" type="ORF">RFI_27926</name>
</gene>
<evidence type="ECO:0000313" key="4">
    <source>
        <dbReference type="Proteomes" id="UP000023152"/>
    </source>
</evidence>
<feature type="compositionally biased region" description="Polar residues" evidence="1">
    <location>
        <begin position="230"/>
        <end position="239"/>
    </location>
</feature>